<proteinExistence type="predicted"/>
<organism evidence="1 2">
    <name type="scientific">Aeromonas schubertii</name>
    <dbReference type="NCBI Taxonomy" id="652"/>
    <lineage>
        <taxon>Bacteria</taxon>
        <taxon>Pseudomonadati</taxon>
        <taxon>Pseudomonadota</taxon>
        <taxon>Gammaproteobacteria</taxon>
        <taxon>Aeromonadales</taxon>
        <taxon>Aeromonadaceae</taxon>
        <taxon>Aeromonas</taxon>
    </lineage>
</organism>
<dbReference type="PATRIC" id="fig|652.5.peg.2664"/>
<reference evidence="1 2" key="2">
    <citation type="journal article" date="2016" name="Genome Announc.">
        <title>Complete Genome Sequence of the Highly Virulent Aeromonas schubertii Strain WL1483, Isolated from Diseased Snakehead Fish (Channa argus) in China.</title>
        <authorList>
            <person name="Liu L."/>
            <person name="Li N."/>
            <person name="Zhang D."/>
            <person name="Fu X."/>
            <person name="Shi C."/>
            <person name="Lin Q."/>
            <person name="Hao G."/>
        </authorList>
    </citation>
    <scope>NUCLEOTIDE SEQUENCE [LARGE SCALE GENOMIC DNA]</scope>
    <source>
        <strain evidence="1 2">WL1483</strain>
    </source>
</reference>
<dbReference type="EMBL" id="CP013067">
    <property type="protein sequence ID" value="ALP39779.1"/>
    <property type="molecule type" value="Genomic_DNA"/>
</dbReference>
<sequence length="138" mass="15562">MKRDWDVIRGILLKIENEEDLFASLPDKPVWKSELSREENLKLEDDYHQAANILWGHLQILIESGFIDGATAKRVGMNKWSGGIFSPRLTMRGHDLIDTLRPVGMPQKLTKFANERGVELTLDTIKAVFGAFIGSVLA</sequence>
<dbReference type="Pfam" id="PF10711">
    <property type="entry name" value="DUF2513"/>
    <property type="match status" value="1"/>
</dbReference>
<dbReference type="AlphaFoldDB" id="A0A0S2SDK5"/>
<accession>A0A0S2SDK5</accession>
<gene>
    <name evidence="1" type="ORF">WL1483_360</name>
</gene>
<dbReference type="Proteomes" id="UP000058114">
    <property type="component" value="Chromosome"/>
</dbReference>
<evidence type="ECO:0000313" key="2">
    <source>
        <dbReference type="Proteomes" id="UP000058114"/>
    </source>
</evidence>
<evidence type="ECO:0008006" key="3">
    <source>
        <dbReference type="Google" id="ProtNLM"/>
    </source>
</evidence>
<dbReference type="RefSeq" id="WP_060586696.1">
    <property type="nucleotide sequence ID" value="NZ_CP013067.1"/>
</dbReference>
<name>A0A0S2SDK5_9GAMM</name>
<reference evidence="2" key="1">
    <citation type="submission" date="2015-10" db="EMBL/GenBank/DDBJ databases">
        <title>Complete Genome Sequence of Aeromonas schubertii strain WL1483.</title>
        <authorList>
            <person name="Liu L."/>
        </authorList>
    </citation>
    <scope>NUCLEOTIDE SEQUENCE [LARGE SCALE GENOMIC DNA]</scope>
    <source>
        <strain evidence="2">WL1483</strain>
    </source>
</reference>
<evidence type="ECO:0000313" key="1">
    <source>
        <dbReference type="EMBL" id="ALP39779.1"/>
    </source>
</evidence>
<dbReference type="InterPro" id="IPR019650">
    <property type="entry name" value="DUF2513"/>
</dbReference>
<dbReference type="KEGG" id="asr:WL1483_360"/>
<protein>
    <recommendedName>
        <fullName evidence="3">DUF2513 domain-containing protein</fullName>
    </recommendedName>
</protein>